<gene>
    <name evidence="2" type="ORF">PXEA_LOCUS9671</name>
</gene>
<name>A0A448WNG5_9PLAT</name>
<evidence type="ECO:0000256" key="1">
    <source>
        <dbReference type="SAM" id="MobiDB-lite"/>
    </source>
</evidence>
<comment type="caution">
    <text evidence="2">The sequence shown here is derived from an EMBL/GenBank/DDBJ whole genome shotgun (WGS) entry which is preliminary data.</text>
</comment>
<dbReference type="AlphaFoldDB" id="A0A448WNG5"/>
<sequence>MPAKRLEMYHVHGPTGNDHAYNGLRTRTLYLLIVAEAATSLANFSIDKPIEAIGSMQSSQVSKLPETSLEVMYNMLPASSVSSTVAGGKSHSKQEKKLHLCTANVPTTSAASSYSIASASLNIGGGSSDAETTTTHEGAAANKKKRNKKKK</sequence>
<evidence type="ECO:0000313" key="3">
    <source>
        <dbReference type="Proteomes" id="UP000784294"/>
    </source>
</evidence>
<feature type="compositionally biased region" description="Low complexity" evidence="1">
    <location>
        <begin position="130"/>
        <end position="141"/>
    </location>
</feature>
<accession>A0A448WNG5</accession>
<feature type="compositionally biased region" description="Basic residues" evidence="1">
    <location>
        <begin position="142"/>
        <end position="151"/>
    </location>
</feature>
<organism evidence="2 3">
    <name type="scientific">Protopolystoma xenopodis</name>
    <dbReference type="NCBI Taxonomy" id="117903"/>
    <lineage>
        <taxon>Eukaryota</taxon>
        <taxon>Metazoa</taxon>
        <taxon>Spiralia</taxon>
        <taxon>Lophotrochozoa</taxon>
        <taxon>Platyhelminthes</taxon>
        <taxon>Monogenea</taxon>
        <taxon>Polyopisthocotylea</taxon>
        <taxon>Polystomatidea</taxon>
        <taxon>Polystomatidae</taxon>
        <taxon>Protopolystoma</taxon>
    </lineage>
</organism>
<dbReference type="EMBL" id="CAAALY010027635">
    <property type="protein sequence ID" value="VEL16231.1"/>
    <property type="molecule type" value="Genomic_DNA"/>
</dbReference>
<dbReference type="Proteomes" id="UP000784294">
    <property type="component" value="Unassembled WGS sequence"/>
</dbReference>
<feature type="region of interest" description="Disordered" evidence="1">
    <location>
        <begin position="125"/>
        <end position="151"/>
    </location>
</feature>
<evidence type="ECO:0000313" key="2">
    <source>
        <dbReference type="EMBL" id="VEL16231.1"/>
    </source>
</evidence>
<reference evidence="2" key="1">
    <citation type="submission" date="2018-11" db="EMBL/GenBank/DDBJ databases">
        <authorList>
            <consortium name="Pathogen Informatics"/>
        </authorList>
    </citation>
    <scope>NUCLEOTIDE SEQUENCE</scope>
</reference>
<protein>
    <submittedName>
        <fullName evidence="2">Uncharacterized protein</fullName>
    </submittedName>
</protein>
<proteinExistence type="predicted"/>
<keyword evidence="3" id="KW-1185">Reference proteome</keyword>